<dbReference type="InterPro" id="IPR010330">
    <property type="entry name" value="CoiA_nuc"/>
</dbReference>
<dbReference type="InterPro" id="IPR027417">
    <property type="entry name" value="P-loop_NTPase"/>
</dbReference>
<evidence type="ECO:0000313" key="2">
    <source>
        <dbReference type="EMBL" id="QHT95697.1"/>
    </source>
</evidence>
<dbReference type="EMBL" id="MN740245">
    <property type="protein sequence ID" value="QHT95697.1"/>
    <property type="molecule type" value="Genomic_DNA"/>
</dbReference>
<evidence type="ECO:0000259" key="1">
    <source>
        <dbReference type="Pfam" id="PF06054"/>
    </source>
</evidence>
<organism evidence="2">
    <name type="scientific">viral metagenome</name>
    <dbReference type="NCBI Taxonomy" id="1070528"/>
    <lineage>
        <taxon>unclassified sequences</taxon>
        <taxon>metagenomes</taxon>
        <taxon>organismal metagenomes</taxon>
    </lineage>
</organism>
<feature type="domain" description="Competence protein CoiA nuclease-like" evidence="1">
    <location>
        <begin position="95"/>
        <end position="182"/>
    </location>
</feature>
<dbReference type="AlphaFoldDB" id="A0A6C0IV40"/>
<accession>A0A6C0IV40</accession>
<dbReference type="Gene3D" id="3.40.50.300">
    <property type="entry name" value="P-loop containing nucleotide triphosphate hydrolases"/>
    <property type="match status" value="2"/>
</dbReference>
<reference evidence="2" key="1">
    <citation type="journal article" date="2020" name="Nature">
        <title>Giant virus diversity and host interactions through global metagenomics.</title>
        <authorList>
            <person name="Schulz F."/>
            <person name="Roux S."/>
            <person name="Paez-Espino D."/>
            <person name="Jungbluth S."/>
            <person name="Walsh D.A."/>
            <person name="Denef V.J."/>
            <person name="McMahon K.D."/>
            <person name="Konstantinidis K.T."/>
            <person name="Eloe-Fadrosh E.A."/>
            <person name="Kyrpides N.C."/>
            <person name="Woyke T."/>
        </authorList>
    </citation>
    <scope>NUCLEOTIDE SEQUENCE</scope>
    <source>
        <strain evidence="2">GVMAG-M-3300024301-20</strain>
    </source>
</reference>
<sequence length="1192" mass="141110">MLQSCNINFISQYAFVDNKQIHITEYIETQKNKIRCQNGHELVSVINVKKMKPYFRHKNKEDTDGYPMTKWHCEWQSYFPITEKCFPCKPHQIKDRRCDVVLNETTIFEIQHSKYEREEIDNRKHDYNLHNINIIWLIDGNKTISITKLNASKRVYLEFTSEYWKYESFKSYDYIFIDIDNIIYKVNPNKVKSHMVDVEEGKSKELFIEYLKNINTMNIWIDEEPTQCNLFIKQQGAGNGKTYGILKMLEDDDKTHYKNFIYITKQHSAKHIIKSTFEEINNDSINKFVTLKNIEITETNKKYVIKYYNEKSSMNCTVIIATIDAFTYSIGNKNHTHRDKFEGLIYSIFEDGFIESASCGKINFGGVDPKLNKETLLVIDEFQDPPSYYAKAIVRIMRDKYIDVYIVGDKLQSISNEDNAFVYFWDNEFSSINTIKLEPTNICRRFTHPKLVDFVNFMIPFNKYNLPEIKPYKEYVYSDKNNNDNPITFFDGKFIDPNLKTEKNDELITSEVEKIMYHYELEVHTCNRFPEDFLIVTPFTQKNPLVNALELAINIFWKNKFTSEPSYIELWKEQLKTQLSNKENDKLSTLLNLSVEDYYRYAIFHKSEEGNSIDLSESDYSTRIVSCHSSKGDGRNVVFVIGFNESSIKVFSKLTNCLVYDSLLHVALTRMKEKLYFRYLNEGDNISCKLNNYFQKKHIFVKNIIPQINIKSSITLDLVNNQNYELLNESIIKFAELLKLDENKCDKKIIDMGNHILRYASLMITTELEIVNKEKINNSDVKKQLQAKLYEVVESDITCASSMKGYYCLLEINKEIPIIKISDRGKDYIHYYNVIYENIKNLQSKINHFLKNANSLTLCPIECVVLYYMLQILQLKKRTNVNIIDLYNIIDIYKYGFSIDSISEHTNCLCKQHFKDTCCLVKSKKIDDMKLYLMKHFDKVNDIKYTINMMTNKYPSLNWLINHSISFESGNDIFKLLARFDLIGYDEKNVLIVYIKPQFNSLNYNDILIKSIIDTFLLKYVKKNDIDNELTEKTSNNYIRFNGKKIITCVITLEHSEPYFIEWNSGDCELIDKHNTLITNIIYNHIFNKYSTENTSLYYFYMYWRIHCPENKKVPAKFIQLLKESLNTQKVTIKYVHTFFIRLEFELELIDGKSNKEKMLQKYEDKDYFMEKINKYVSGCIKEFLNMNEDDE</sequence>
<dbReference type="Pfam" id="PF06054">
    <property type="entry name" value="CoiA_nuc"/>
    <property type="match status" value="1"/>
</dbReference>
<dbReference type="SUPFAM" id="SSF52540">
    <property type="entry name" value="P-loop containing nucleoside triphosphate hydrolases"/>
    <property type="match status" value="1"/>
</dbReference>
<name>A0A6C0IV40_9ZZZZ</name>
<protein>
    <recommendedName>
        <fullName evidence="1">Competence protein CoiA nuclease-like domain-containing protein</fullName>
    </recommendedName>
</protein>
<proteinExistence type="predicted"/>